<gene>
    <name evidence="1" type="ORF">JX_gp46</name>
</gene>
<organism evidence="1 2">
    <name type="scientific">Mycobacterium phage SWU2</name>
    <dbReference type="NCBI Taxonomy" id="2077150"/>
    <lineage>
        <taxon>Viruses</taxon>
        <taxon>Duplodnaviria</taxon>
        <taxon>Heunggongvirae</taxon>
        <taxon>Uroviricota</taxon>
        <taxon>Caudoviricetes</taxon>
        <taxon>Timshelvirus</taxon>
        <taxon>Timshelvirus SWU2</taxon>
    </lineage>
</organism>
<evidence type="ECO:0000313" key="2">
    <source>
        <dbReference type="Proteomes" id="UP000240744"/>
    </source>
</evidence>
<keyword evidence="2" id="KW-1185">Reference proteome</keyword>
<evidence type="ECO:0000313" key="1">
    <source>
        <dbReference type="EMBL" id="AUV62005.1"/>
    </source>
</evidence>
<dbReference type="EMBL" id="MG793454">
    <property type="protein sequence ID" value="AUV62005.1"/>
    <property type="molecule type" value="Genomic_DNA"/>
</dbReference>
<protein>
    <submittedName>
        <fullName evidence="1">Uncharacterized protein</fullName>
    </submittedName>
</protein>
<accession>A0A2K9VID4</accession>
<sequence>MSDQYLRVHCVDGITHGIGEVVAAPEEGGDGRLYLLSDDGTHTVFNMRHVIRYFTRPLTEDEQRAVDTNIK</sequence>
<name>A0A2K9VID4_9CAUD</name>
<dbReference type="InterPro" id="IPR056973">
    <property type="entry name" value="Phage_L5_Gp47"/>
</dbReference>
<dbReference type="Proteomes" id="UP000240744">
    <property type="component" value="Segment"/>
</dbReference>
<reference evidence="1" key="1">
    <citation type="submission" date="2018-04" db="EMBL/GenBank/DDBJ databases">
        <title>Biology of a Novel Mycobacteriophage, SWU2, Isolated from Chinese Soil.</title>
        <authorList>
            <person name="Li C."/>
            <person name="Gu Y."/>
        </authorList>
    </citation>
    <scope>NUCLEOTIDE SEQUENCE</scope>
</reference>
<dbReference type="Pfam" id="PF23887">
    <property type="entry name" value="Phage_Gene47"/>
    <property type="match status" value="1"/>
</dbReference>
<proteinExistence type="predicted"/>